<dbReference type="EMBL" id="CP165628">
    <property type="protein sequence ID" value="XDU72594.1"/>
    <property type="molecule type" value="Genomic_DNA"/>
</dbReference>
<dbReference type="InterPro" id="IPR007809">
    <property type="entry name" value="FlgN-like"/>
</dbReference>
<dbReference type="RefSeq" id="WP_369789336.1">
    <property type="nucleotide sequence ID" value="NZ_CP165628.1"/>
</dbReference>
<dbReference type="Gene3D" id="1.20.58.300">
    <property type="entry name" value="FlgN-like"/>
    <property type="match status" value="1"/>
</dbReference>
<evidence type="ECO:0000256" key="3">
    <source>
        <dbReference type="ARBA" id="ARBA00022795"/>
    </source>
</evidence>
<proteinExistence type="inferred from homology"/>
<evidence type="ECO:0000256" key="2">
    <source>
        <dbReference type="ARBA" id="ARBA00007703"/>
    </source>
</evidence>
<evidence type="ECO:0000313" key="4">
    <source>
        <dbReference type="EMBL" id="XDU72594.1"/>
    </source>
</evidence>
<keyword evidence="4" id="KW-0966">Cell projection</keyword>
<comment type="function">
    <text evidence="1">Required for the efficient initiation of filament assembly.</text>
</comment>
<name>A0AB39VSE9_9GAMM</name>
<evidence type="ECO:0000256" key="1">
    <source>
        <dbReference type="ARBA" id="ARBA00002397"/>
    </source>
</evidence>
<dbReference type="InterPro" id="IPR036679">
    <property type="entry name" value="FlgN-like_sf"/>
</dbReference>
<keyword evidence="3" id="KW-1005">Bacterial flagellum biogenesis</keyword>
<protein>
    <submittedName>
        <fullName evidence="4">Flagellar export chaperone FlgN</fullName>
    </submittedName>
</protein>
<accession>A0AB39VSE9</accession>
<dbReference type="SUPFAM" id="SSF140566">
    <property type="entry name" value="FlgN-like"/>
    <property type="match status" value="1"/>
</dbReference>
<keyword evidence="4" id="KW-0969">Cilium</keyword>
<sequence length="141" mass="16384">MDGNEDLKSLVIVLNEDRKDYLLLSELLRQQRVLLIERRGRALMAMNLRLMEIYGQLNDRTQRRLQLFSLLGLPASSIGFEGVLLQVAPQHHISLRALWQQLAHHANSCKILNERNGVLLRMQQAILAPLLQQESEELYYR</sequence>
<dbReference type="GO" id="GO:0044780">
    <property type="term" value="P:bacterial-type flagellum assembly"/>
    <property type="evidence" value="ECO:0007669"/>
    <property type="project" value="InterPro"/>
</dbReference>
<reference evidence="4" key="1">
    <citation type="submission" date="2024-07" db="EMBL/GenBank/DDBJ databases">
        <authorList>
            <person name="Biller S.J."/>
        </authorList>
    </citation>
    <scope>NUCLEOTIDE SEQUENCE</scope>
    <source>
        <strain evidence="4">WC2420</strain>
    </source>
</reference>
<dbReference type="AlphaFoldDB" id="A0AB39VSE9"/>
<keyword evidence="4" id="KW-0282">Flagellum</keyword>
<organism evidence="4">
    <name type="scientific">Rouxiella sp. WC2420</name>
    <dbReference type="NCBI Taxonomy" id="3234145"/>
    <lineage>
        <taxon>Bacteria</taxon>
        <taxon>Pseudomonadati</taxon>
        <taxon>Pseudomonadota</taxon>
        <taxon>Gammaproteobacteria</taxon>
        <taxon>Enterobacterales</taxon>
        <taxon>Yersiniaceae</taxon>
        <taxon>Rouxiella</taxon>
    </lineage>
</organism>
<gene>
    <name evidence="4" type="primary">flgN</name>
    <name evidence="4" type="ORF">AB3G37_00215</name>
</gene>
<comment type="similarity">
    <text evidence="2">Belongs to the FlgN family.</text>
</comment>
<dbReference type="Pfam" id="PF05130">
    <property type="entry name" value="FlgN"/>
    <property type="match status" value="1"/>
</dbReference>